<dbReference type="GO" id="GO:0035447">
    <property type="term" value="F:mycothiol synthase activity"/>
    <property type="evidence" value="ECO:0007669"/>
    <property type="project" value="UniProtKB-EC"/>
</dbReference>
<keyword evidence="2" id="KW-0012">Acyltransferase</keyword>
<dbReference type="InterPro" id="IPR000182">
    <property type="entry name" value="GNAT_dom"/>
</dbReference>
<dbReference type="Gene3D" id="3.40.630.30">
    <property type="match status" value="1"/>
</dbReference>
<reference evidence="2 3" key="1">
    <citation type="submission" date="2017-07" db="EMBL/GenBank/DDBJ databases">
        <title>Complete genome sequence of Actinoalloteichus hoggarensis DSM 45943, type strain of Actinoalloteichus hoggarensis.</title>
        <authorList>
            <person name="Ruckert C."/>
            <person name="Nouioui I."/>
            <person name="Willmese J."/>
            <person name="van Wezel G."/>
            <person name="Klenk H.-P."/>
            <person name="Kalinowski J."/>
            <person name="Zotchev S.B."/>
        </authorList>
    </citation>
    <scope>NUCLEOTIDE SEQUENCE [LARGE SCALE GENOMIC DNA]</scope>
    <source>
        <strain evidence="2 3">DSM 45943</strain>
    </source>
</reference>
<proteinExistence type="predicted"/>
<sequence length="269" mass="29663">MIRRVHELFGPDEVAASIDSLLVQWASQVLLPTHPYGRGRAYRLGDAVAVVAPRLNRDDRIVVDGPERDVAELLIAAWERHGPDYRPLLWTDLADAPLLAGFRGAGRADFGWMELSRPGTPVETHRARWLRDDEIDEADALIRLSNPDAFVLPSGPERSRWAGWHNTKGQLVSVGGTAWSGPAVGFLGGVATAPHYRGRGASTAVCGFIRDSLISEYGHATLMVDQQNMAAIRVYRRLGFDYRRVTALWAVATRARPSPEKTADHARQG</sequence>
<organism evidence="2 3">
    <name type="scientific">Actinoalloteichus hoggarensis</name>
    <dbReference type="NCBI Taxonomy" id="1470176"/>
    <lineage>
        <taxon>Bacteria</taxon>
        <taxon>Bacillati</taxon>
        <taxon>Actinomycetota</taxon>
        <taxon>Actinomycetes</taxon>
        <taxon>Pseudonocardiales</taxon>
        <taxon>Pseudonocardiaceae</taxon>
        <taxon>Actinoalloteichus</taxon>
    </lineage>
</organism>
<dbReference type="InterPro" id="IPR016181">
    <property type="entry name" value="Acyl_CoA_acyltransferase"/>
</dbReference>
<dbReference type="EC" id="2.3.1.189" evidence="2"/>
<evidence type="ECO:0000313" key="3">
    <source>
        <dbReference type="Proteomes" id="UP000204221"/>
    </source>
</evidence>
<keyword evidence="2" id="KW-0808">Transferase</keyword>
<dbReference type="AlphaFoldDB" id="A0A221WAY1"/>
<dbReference type="SUPFAM" id="SSF55729">
    <property type="entry name" value="Acyl-CoA N-acyltransferases (Nat)"/>
    <property type="match status" value="1"/>
</dbReference>
<keyword evidence="3" id="KW-1185">Reference proteome</keyword>
<accession>A0A221WAY1</accession>
<evidence type="ECO:0000313" key="2">
    <source>
        <dbReference type="EMBL" id="ASO22803.1"/>
    </source>
</evidence>
<dbReference type="Pfam" id="PF00583">
    <property type="entry name" value="Acetyltransf_1"/>
    <property type="match status" value="1"/>
</dbReference>
<gene>
    <name evidence="2" type="primary">mshD6</name>
    <name evidence="2" type="ORF">AHOG_25990</name>
</gene>
<feature type="domain" description="N-acetyltransferase" evidence="1">
    <location>
        <begin position="114"/>
        <end position="260"/>
    </location>
</feature>
<protein>
    <submittedName>
        <fullName evidence="2">Mycothiol acetyltransferase</fullName>
        <ecNumber evidence="2">2.3.1.189</ecNumber>
    </submittedName>
</protein>
<dbReference type="KEGG" id="ahg:AHOG_25990"/>
<dbReference type="Proteomes" id="UP000204221">
    <property type="component" value="Chromosome"/>
</dbReference>
<evidence type="ECO:0000259" key="1">
    <source>
        <dbReference type="PROSITE" id="PS51186"/>
    </source>
</evidence>
<dbReference type="PROSITE" id="PS51186">
    <property type="entry name" value="GNAT"/>
    <property type="match status" value="1"/>
</dbReference>
<name>A0A221WAY1_9PSEU</name>
<dbReference type="EMBL" id="CP022521">
    <property type="protein sequence ID" value="ASO22803.1"/>
    <property type="molecule type" value="Genomic_DNA"/>
</dbReference>